<feature type="region of interest" description="Disordered" evidence="1">
    <location>
        <begin position="1"/>
        <end position="21"/>
    </location>
</feature>
<accession>A0ABM7D6D0</accession>
<evidence type="ECO:0000256" key="1">
    <source>
        <dbReference type="SAM" id="MobiDB-lite"/>
    </source>
</evidence>
<protein>
    <recommendedName>
        <fullName evidence="4">Phage tail protein</fullName>
    </recommendedName>
</protein>
<organism evidence="2 3">
    <name type="scientific">Pandoraea norimbergensis</name>
    <dbReference type="NCBI Taxonomy" id="93219"/>
    <lineage>
        <taxon>Bacteria</taxon>
        <taxon>Pseudomonadati</taxon>
        <taxon>Pseudomonadota</taxon>
        <taxon>Betaproteobacteria</taxon>
        <taxon>Burkholderiales</taxon>
        <taxon>Burkholderiaceae</taxon>
        <taxon>Pandoraea</taxon>
    </lineage>
</organism>
<dbReference type="EMBL" id="CP013480">
    <property type="protein sequence ID" value="ALS61702.1"/>
    <property type="molecule type" value="Genomic_DNA"/>
</dbReference>
<dbReference type="RefSeq" id="WP_058378612.1">
    <property type="nucleotide sequence ID" value="NZ_CP013480.3"/>
</dbReference>
<gene>
    <name evidence="2" type="ORF">AT302_19890</name>
</gene>
<proteinExistence type="predicted"/>
<sequence>MTNKPMARRNRDTLRSKFGNGEMPSATAFSELIDSMLNIVDEGFDKTPVDGLKVSQLNQGKLLSFYQNIDVKSPIWSVQLDGPGGGLAFGNARNPAVLTLRQLPGAGGADAQSMGKASDAADFELDMAGRIVADGRRGRPGSRSVPADGKWHDITDTLTGCNAFEIMAGVGKRGSGKYALMHAYAVMAFNGKGDIDYRQSHFGSKCNRLQLQWIDAPDGAKHNYILQMRVGCPYDTTRDSAGADRTWVTYYLTNLWFDPDMQTSAVDPEPKVQA</sequence>
<name>A0ABM7D6D0_9BURK</name>
<evidence type="ECO:0000313" key="3">
    <source>
        <dbReference type="Proteomes" id="UP000060277"/>
    </source>
</evidence>
<dbReference type="Proteomes" id="UP000060277">
    <property type="component" value="Chromosome"/>
</dbReference>
<evidence type="ECO:0000313" key="2">
    <source>
        <dbReference type="EMBL" id="ALS61702.1"/>
    </source>
</evidence>
<reference evidence="3" key="1">
    <citation type="submission" date="2015-12" db="EMBL/GenBank/DDBJ databases">
        <title>Complete genome sequence of Pandoraea norimbergensis DSM 11628.</title>
        <authorList>
            <person name="Ee R."/>
            <person name="Lim Y.-L."/>
            <person name="Yong D."/>
            <person name="Yin W.-F."/>
            <person name="Chan K.-G."/>
        </authorList>
    </citation>
    <scope>NUCLEOTIDE SEQUENCE [LARGE SCALE GENOMIC DNA]</scope>
    <source>
        <strain evidence="3">DSM 11628</strain>
    </source>
</reference>
<keyword evidence="3" id="KW-1185">Reference proteome</keyword>
<evidence type="ECO:0008006" key="4">
    <source>
        <dbReference type="Google" id="ProtNLM"/>
    </source>
</evidence>